<evidence type="ECO:0000313" key="2">
    <source>
        <dbReference type="EMBL" id="BDB53620.1"/>
    </source>
</evidence>
<accession>A0ABM7V0Z8</accession>
<feature type="transmembrane region" description="Helical" evidence="1">
    <location>
        <begin position="124"/>
        <end position="142"/>
    </location>
</feature>
<reference evidence="2 3" key="1">
    <citation type="journal article" date="2022" name="Int. J. Syst. Evol. Microbiol.">
        <title>Flavobacterium ammonificans sp. nov. and Flavobacterium ammoniigenes sp. nov., ammonifying bacteria isolated from surface river water.</title>
        <authorList>
            <person name="Watanabe K."/>
            <person name="Kitamura T."/>
            <person name="Ogata Y."/>
            <person name="Shindo C."/>
            <person name="Suda W."/>
        </authorList>
    </citation>
    <scope>NUCLEOTIDE SEQUENCE [LARGE SCALE GENOMIC DNA]</scope>
    <source>
        <strain evidence="2 3">GENT11</strain>
    </source>
</reference>
<name>A0ABM7V0Z8_9FLAO</name>
<feature type="transmembrane region" description="Helical" evidence="1">
    <location>
        <begin position="39"/>
        <end position="61"/>
    </location>
</feature>
<evidence type="ECO:0000256" key="1">
    <source>
        <dbReference type="SAM" id="Phobius"/>
    </source>
</evidence>
<gene>
    <name evidence="2" type="ORF">GENT11_19320</name>
</gene>
<feature type="transmembrane region" description="Helical" evidence="1">
    <location>
        <begin position="162"/>
        <end position="184"/>
    </location>
</feature>
<keyword evidence="3" id="KW-1185">Reference proteome</keyword>
<feature type="transmembrane region" description="Helical" evidence="1">
    <location>
        <begin position="73"/>
        <end position="96"/>
    </location>
</feature>
<protein>
    <recommendedName>
        <fullName evidence="4">DUF2975 domain-containing protein</fullName>
    </recommendedName>
</protein>
<organism evidence="2 3">
    <name type="scientific">Flavobacterium ammonificans</name>
    <dbReference type="NCBI Taxonomy" id="1751056"/>
    <lineage>
        <taxon>Bacteria</taxon>
        <taxon>Pseudomonadati</taxon>
        <taxon>Bacteroidota</taxon>
        <taxon>Flavobacteriia</taxon>
        <taxon>Flavobacteriales</taxon>
        <taxon>Flavobacteriaceae</taxon>
        <taxon>Flavobacterium</taxon>
    </lineage>
</organism>
<evidence type="ECO:0000313" key="3">
    <source>
        <dbReference type="Proteomes" id="UP001319865"/>
    </source>
</evidence>
<evidence type="ECO:0008006" key="4">
    <source>
        <dbReference type="Google" id="ProtNLM"/>
    </source>
</evidence>
<reference evidence="2 3" key="2">
    <citation type="journal article" date="2022" name="Microorganisms">
        <title>Complete Genome Sequences of Two Flavobacterium ammonificans Strains and a Flavobacterium ammoniigenes Strain of Ammonifying Bacterioplankton Isolated from Surface River Water.</title>
        <authorList>
            <person name="Suda W."/>
            <person name="Ogata Y."/>
            <person name="Shindo C."/>
            <person name="Watanabe K."/>
        </authorList>
    </citation>
    <scope>NUCLEOTIDE SEQUENCE [LARGE SCALE GENOMIC DNA]</scope>
    <source>
        <strain evidence="2 3">GENT11</strain>
    </source>
</reference>
<keyword evidence="1" id="KW-0472">Membrane</keyword>
<dbReference type="Proteomes" id="UP001319865">
    <property type="component" value="Chromosome"/>
</dbReference>
<keyword evidence="1" id="KW-1133">Transmembrane helix</keyword>
<proteinExistence type="predicted"/>
<keyword evidence="1" id="KW-0812">Transmembrane</keyword>
<dbReference type="EMBL" id="AP025183">
    <property type="protein sequence ID" value="BDB53620.1"/>
    <property type="molecule type" value="Genomic_DNA"/>
</dbReference>
<sequence>MNMKELDLLKKDWQKNEGSFEQLSEKDIYAMIHKKSSSIVKWILIVSILEFVILNGIGLLLPQDPYYSKYDELHPYLSLLENLNYFVILGFIILFFKNYKTISILNNATLLIQHILTTRKIVNYYIYWNILITGYIGAFAFIDGWNDSWKESGKPGSIPDNGIGMIIPFILAMLFIMLLIWGFYKLLYGNFLGKLKTNYEELKKIE</sequence>